<dbReference type="Proteomes" id="UP000267145">
    <property type="component" value="Unassembled WGS sequence"/>
</dbReference>
<organism evidence="2 3">
    <name type="scientific">Verticillium nonalfalfae</name>
    <dbReference type="NCBI Taxonomy" id="1051616"/>
    <lineage>
        <taxon>Eukaryota</taxon>
        <taxon>Fungi</taxon>
        <taxon>Dikarya</taxon>
        <taxon>Ascomycota</taxon>
        <taxon>Pezizomycotina</taxon>
        <taxon>Sordariomycetes</taxon>
        <taxon>Hypocreomycetidae</taxon>
        <taxon>Glomerellales</taxon>
        <taxon>Plectosphaerellaceae</taxon>
        <taxon>Verticillium</taxon>
    </lineage>
</organism>
<dbReference type="AlphaFoldDB" id="A0A3M9Y8Y5"/>
<evidence type="ECO:0000313" key="3">
    <source>
        <dbReference type="Proteomes" id="UP000267145"/>
    </source>
</evidence>
<dbReference type="GeneID" id="39611551"/>
<gene>
    <name evidence="2" type="ORF">D7B24_007862</name>
</gene>
<accession>A0A3M9Y8Y5</accession>
<reference evidence="2 3" key="1">
    <citation type="submission" date="2018-10" db="EMBL/GenBank/DDBJ databases">
        <title>Genome sequence of Verticillium nonalfalfae VnAa140.</title>
        <authorList>
            <person name="Stajich J.E."/>
            <person name="Kasson M.T."/>
        </authorList>
    </citation>
    <scope>NUCLEOTIDE SEQUENCE [LARGE SCALE GENOMIC DNA]</scope>
    <source>
        <strain evidence="2 3">VnAa140</strain>
    </source>
</reference>
<feature type="chain" id="PRO_5017934380" evidence="1">
    <location>
        <begin position="18"/>
        <end position="294"/>
    </location>
</feature>
<feature type="signal peptide" evidence="1">
    <location>
        <begin position="1"/>
        <end position="17"/>
    </location>
</feature>
<proteinExistence type="predicted"/>
<keyword evidence="3" id="KW-1185">Reference proteome</keyword>
<dbReference type="RefSeq" id="XP_028494126.1">
    <property type="nucleotide sequence ID" value="XM_028641965.1"/>
</dbReference>
<keyword evidence="1" id="KW-0732">Signal</keyword>
<evidence type="ECO:0000256" key="1">
    <source>
        <dbReference type="SAM" id="SignalP"/>
    </source>
</evidence>
<sequence length="294" mass="33004">MLAAVWCLFSFVCRGFAHILPPGYQTQAKPGLSIILLSRRVCSAAENRCNWEQLMTSTDGTRPLFCDFSIEGPPERQALENTKGAEVDVPTMPCHEADNAEIVRLWGDQDATTTIIAWDAKGKPSWRALAQNGTTWLDITRFMPGSAMGSDDNDQIFQNPPDLVRSVPRSSEDSLEYASEWSLGDVYRYVMQSEEKPGMALIFTIEHPDFDSVLCVVSHSGKKGQDPGKISFFDKPCEGSNWGVSWGYNTEAEEDVATMTLTNEKRDRRAFFGFRYINDNTRLGDRGPEKTEKY</sequence>
<comment type="caution">
    <text evidence="2">The sequence shown here is derived from an EMBL/GenBank/DDBJ whole genome shotgun (WGS) entry which is preliminary data.</text>
</comment>
<evidence type="ECO:0000313" key="2">
    <source>
        <dbReference type="EMBL" id="RNJ55968.1"/>
    </source>
</evidence>
<protein>
    <submittedName>
        <fullName evidence="2">Uncharacterized protein</fullName>
    </submittedName>
</protein>
<dbReference type="STRING" id="1051616.A0A3M9Y8Y5"/>
<dbReference type="EMBL" id="RBVV01000066">
    <property type="protein sequence ID" value="RNJ55968.1"/>
    <property type="molecule type" value="Genomic_DNA"/>
</dbReference>
<name>A0A3M9Y8Y5_9PEZI</name>